<evidence type="ECO:0000256" key="1">
    <source>
        <dbReference type="SAM" id="Phobius"/>
    </source>
</evidence>
<organism evidence="2 3">
    <name type="scientific">Sporosarcina contaminans</name>
    <dbReference type="NCBI Taxonomy" id="633403"/>
    <lineage>
        <taxon>Bacteria</taxon>
        <taxon>Bacillati</taxon>
        <taxon>Bacillota</taxon>
        <taxon>Bacilli</taxon>
        <taxon>Bacillales</taxon>
        <taxon>Caryophanaceae</taxon>
        <taxon>Sporosarcina</taxon>
    </lineage>
</organism>
<keyword evidence="1" id="KW-0812">Transmembrane</keyword>
<accession>A0ABW3U4I6</accession>
<keyword evidence="3" id="KW-1185">Reference proteome</keyword>
<dbReference type="Pfam" id="PF09579">
    <property type="entry name" value="Spore_YtfJ"/>
    <property type="match status" value="1"/>
</dbReference>
<feature type="transmembrane region" description="Helical" evidence="1">
    <location>
        <begin position="108"/>
        <end position="124"/>
    </location>
</feature>
<proteinExistence type="predicted"/>
<evidence type="ECO:0000313" key="3">
    <source>
        <dbReference type="Proteomes" id="UP001597231"/>
    </source>
</evidence>
<keyword evidence="1" id="KW-1133">Transmembrane helix</keyword>
<reference evidence="3" key="1">
    <citation type="journal article" date="2019" name="Int. J. Syst. Evol. Microbiol.">
        <title>The Global Catalogue of Microorganisms (GCM) 10K type strain sequencing project: providing services to taxonomists for standard genome sequencing and annotation.</title>
        <authorList>
            <consortium name="The Broad Institute Genomics Platform"/>
            <consortium name="The Broad Institute Genome Sequencing Center for Infectious Disease"/>
            <person name="Wu L."/>
            <person name="Ma J."/>
        </authorList>
    </citation>
    <scope>NUCLEOTIDE SEQUENCE [LARGE SCALE GENOMIC DNA]</scope>
    <source>
        <strain evidence="3">CCUG 53915</strain>
    </source>
</reference>
<sequence>MKEGMPLKNEQFPFKSPVKPLFKKFAETKEVSLIYGEPIEVGLNKIVPVAKAGYMIGGGAGGGLAGKKDSDIGGGDGAGGCISIKPVGVYVITPDTVKFKPVYSQRKWLAIASIIGIGLFVITNRKK</sequence>
<gene>
    <name evidence="2" type="ORF">ACFQ38_15505</name>
</gene>
<dbReference type="Proteomes" id="UP001597231">
    <property type="component" value="Unassembled WGS sequence"/>
</dbReference>
<comment type="caution">
    <text evidence="2">The sequence shown here is derived from an EMBL/GenBank/DDBJ whole genome shotgun (WGS) entry which is preliminary data.</text>
</comment>
<protein>
    <submittedName>
        <fullName evidence="2">Spore germination protein GerW family protein</fullName>
    </submittedName>
</protein>
<name>A0ABW3U4I6_9BACL</name>
<keyword evidence="1" id="KW-0472">Membrane</keyword>
<dbReference type="InterPro" id="IPR014229">
    <property type="entry name" value="Spore_YtfJ"/>
</dbReference>
<dbReference type="RefSeq" id="WP_381482026.1">
    <property type="nucleotide sequence ID" value="NZ_JBHTLT010000124.1"/>
</dbReference>
<evidence type="ECO:0000313" key="2">
    <source>
        <dbReference type="EMBL" id="MFD1206502.1"/>
    </source>
</evidence>
<dbReference type="EMBL" id="JBHTLT010000124">
    <property type="protein sequence ID" value="MFD1206502.1"/>
    <property type="molecule type" value="Genomic_DNA"/>
</dbReference>